<proteinExistence type="predicted"/>
<gene>
    <name evidence="1" type="ORF">CBW46_007440</name>
</gene>
<evidence type="ECO:0000313" key="2">
    <source>
        <dbReference type="Proteomes" id="UP000214746"/>
    </source>
</evidence>
<accession>A0A2W1P233</accession>
<comment type="caution">
    <text evidence="1">The sequence shown here is derived from an EMBL/GenBank/DDBJ whole genome shotgun (WGS) entry which is preliminary data.</text>
</comment>
<dbReference type="AlphaFoldDB" id="A0A2W1P233"/>
<dbReference type="RefSeq" id="WP_089199394.1">
    <property type="nucleotide sequence ID" value="NZ_NHRJ02000003.1"/>
</dbReference>
<organism evidence="1 2">
    <name type="scientific">Paenibacillus xerothermodurans</name>
    <dbReference type="NCBI Taxonomy" id="1977292"/>
    <lineage>
        <taxon>Bacteria</taxon>
        <taxon>Bacillati</taxon>
        <taxon>Bacillota</taxon>
        <taxon>Bacilli</taxon>
        <taxon>Bacillales</taxon>
        <taxon>Paenibacillaceae</taxon>
        <taxon>Paenibacillus</taxon>
    </lineage>
</organism>
<keyword evidence="2" id="KW-1185">Reference proteome</keyword>
<evidence type="ECO:0000313" key="1">
    <source>
        <dbReference type="EMBL" id="PZE21198.1"/>
    </source>
</evidence>
<sequence>MTVSVAEVRDEVVSPWGHREKVALLRQYESSCYQSTLYMLKDGRYAMEAAKQAFICLYRTDEWFELGEKERMNQLKRQAIKQALEYSKQLHSQGSKCAVGTD</sequence>
<name>A0A2W1P233_PAEXE</name>
<protein>
    <submittedName>
        <fullName evidence="1">Uncharacterized protein</fullName>
    </submittedName>
</protein>
<dbReference type="Proteomes" id="UP000214746">
    <property type="component" value="Unassembled WGS sequence"/>
</dbReference>
<dbReference type="EMBL" id="NHRJ02000003">
    <property type="protein sequence ID" value="PZE21198.1"/>
    <property type="molecule type" value="Genomic_DNA"/>
</dbReference>
<reference evidence="1" key="1">
    <citation type="submission" date="2018-06" db="EMBL/GenBank/DDBJ databases">
        <title>Paenibacillus xerothermodurans sp. nov. an extremely dry heat resistant spore forming bacterium isolated from the soil of Cape Canaveral, Florida.</title>
        <authorList>
            <person name="Seuylemezian A."/>
            <person name="Kaur N."/>
            <person name="Patil P."/>
            <person name="Patil P."/>
            <person name="Mayilraj S."/>
            <person name="Vaishampayan P."/>
        </authorList>
    </citation>
    <scope>NUCLEOTIDE SEQUENCE [LARGE SCALE GENOMIC DNA]</scope>
    <source>
        <strain evidence="1">ATCC 27380</strain>
    </source>
</reference>
<dbReference type="OrthoDB" id="2621943at2"/>